<sequence>MRHCLISIPFVAVMLLALSGCVKENCQNTVKTKIFIPVYKGLSEVRAASELTLPAREMEGTGKIYVNGKYILVNEPAKGIHVIDNSDPRAPRAVAFLNVMGNMDMAVQDNILYADNFRDLVLYDISDVSNIRFLKRFESVMGYSVDHAGRWMGVPSTGGDSLLVGYEARDTSYVCPCSNPKGEDFVVFDNQVLTFNSSSFKASASGGTGKGGSMARFAIAKNRLYTVDLYALTSFNIANPANPVKAPEPLHIGSGIETIFPYQDYLYIGSNSAMYIYDLADPDKPVRRSAVSHVKACDPVVVEGTTAYVTVRTGTFCQGTVNELQVYDVKTPDHPVMLASYQMSNPHGLGVDNGRLFICEGGFGLRFLNAPSAAGIKQVSHQTGFNAYDVIPFPGENRLLVTAVEGLYQYDYSSMANPVLLSRIPVKH</sequence>
<dbReference type="PROSITE" id="PS51257">
    <property type="entry name" value="PROKAR_LIPOPROTEIN"/>
    <property type="match status" value="1"/>
</dbReference>
<name>A0ABS3YD97_9BACT</name>
<evidence type="ECO:0000313" key="3">
    <source>
        <dbReference type="Proteomes" id="UP000679126"/>
    </source>
</evidence>
<keyword evidence="1" id="KW-0732">Signal</keyword>
<feature type="signal peptide" evidence="1">
    <location>
        <begin position="1"/>
        <end position="19"/>
    </location>
</feature>
<evidence type="ECO:0008006" key="4">
    <source>
        <dbReference type="Google" id="ProtNLM"/>
    </source>
</evidence>
<organism evidence="2 3">
    <name type="scientific">Chitinophaga chungangae</name>
    <dbReference type="NCBI Taxonomy" id="2821488"/>
    <lineage>
        <taxon>Bacteria</taxon>
        <taxon>Pseudomonadati</taxon>
        <taxon>Bacteroidota</taxon>
        <taxon>Chitinophagia</taxon>
        <taxon>Chitinophagales</taxon>
        <taxon>Chitinophagaceae</taxon>
        <taxon>Chitinophaga</taxon>
    </lineage>
</organism>
<dbReference type="RefSeq" id="WP_209145647.1">
    <property type="nucleotide sequence ID" value="NZ_JAGHKP010000002.1"/>
</dbReference>
<dbReference type="SUPFAM" id="SSF63825">
    <property type="entry name" value="YWTD domain"/>
    <property type="match status" value="1"/>
</dbReference>
<dbReference type="Proteomes" id="UP000679126">
    <property type="component" value="Unassembled WGS sequence"/>
</dbReference>
<evidence type="ECO:0000256" key="1">
    <source>
        <dbReference type="SAM" id="SignalP"/>
    </source>
</evidence>
<feature type="chain" id="PRO_5045481423" description="LVIVD repeat-containing protein" evidence="1">
    <location>
        <begin position="20"/>
        <end position="428"/>
    </location>
</feature>
<accession>A0ABS3YD97</accession>
<dbReference type="EMBL" id="JAGHKP010000002">
    <property type="protein sequence ID" value="MBO9152662.1"/>
    <property type="molecule type" value="Genomic_DNA"/>
</dbReference>
<gene>
    <name evidence="2" type="ORF">J7I43_10600</name>
</gene>
<reference evidence="3" key="1">
    <citation type="submission" date="2021-03" db="EMBL/GenBank/DDBJ databases">
        <title>Assistant Professor.</title>
        <authorList>
            <person name="Huq M.A."/>
        </authorList>
    </citation>
    <scope>NUCLEOTIDE SEQUENCE [LARGE SCALE GENOMIC DNA]</scope>
    <source>
        <strain evidence="3">MAH-28</strain>
    </source>
</reference>
<keyword evidence="3" id="KW-1185">Reference proteome</keyword>
<evidence type="ECO:0000313" key="2">
    <source>
        <dbReference type="EMBL" id="MBO9152662.1"/>
    </source>
</evidence>
<proteinExistence type="predicted"/>
<comment type="caution">
    <text evidence="2">The sequence shown here is derived from an EMBL/GenBank/DDBJ whole genome shotgun (WGS) entry which is preliminary data.</text>
</comment>
<protein>
    <recommendedName>
        <fullName evidence="4">LVIVD repeat-containing protein</fullName>
    </recommendedName>
</protein>